<keyword evidence="3" id="KW-1185">Reference proteome</keyword>
<reference evidence="2 3" key="1">
    <citation type="submission" date="2023-07" db="EMBL/GenBank/DDBJ databases">
        <title>Comparative genomics of wheat-associated soil bacteria to identify genetic determinants of phenazine resistance.</title>
        <authorList>
            <person name="Mouncey N."/>
        </authorList>
    </citation>
    <scope>NUCLEOTIDE SEQUENCE [LARGE SCALE GENOMIC DNA]</scope>
    <source>
        <strain evidence="2 3">V3I3</strain>
    </source>
</reference>
<dbReference type="Proteomes" id="UP001239083">
    <property type="component" value="Unassembled WGS sequence"/>
</dbReference>
<dbReference type="Pfam" id="PF13400">
    <property type="entry name" value="Tad"/>
    <property type="match status" value="1"/>
</dbReference>
<gene>
    <name evidence="2" type="ORF">QFZ26_002157</name>
</gene>
<protein>
    <recommendedName>
        <fullName evidence="1">Putative Flp pilus-assembly TadG-like N-terminal domain-containing protein</fullName>
    </recommendedName>
</protein>
<sequence>MRGMTSPLRRLVRDERGANAVLLALLFVPILGFGAIALDVSAQHAELGQLQHGADAAVLAVASACAEDSVACVGPADAAADALLEGNGAIPVEGEATTVVDVANRTVTVTAEAEFPHFLASLIDGDGDPDHTTVSTEATAEWGFIGGGDFLPLAIAECELEHGVAAAGTTGTPFKLFIKDTATGPSPCDDADYTGGFSWLTDDDCNVTLTPDLVMAGNNGNNTGGTGCGTTFLRDLLGQTVLVALYDHETGLSGGGSSGEYTISKFAAFRITGYSVVFGGGSGAGATTEYIGAPYNASPYKFTGGQRGLQGFFVEYVSVADALLLTSEGSAGDPLVVRITIPPDE</sequence>
<evidence type="ECO:0000313" key="2">
    <source>
        <dbReference type="EMBL" id="MDQ0894602.1"/>
    </source>
</evidence>
<dbReference type="EMBL" id="JAUSYY010000001">
    <property type="protein sequence ID" value="MDQ0894602.1"/>
    <property type="molecule type" value="Genomic_DNA"/>
</dbReference>
<organism evidence="2 3">
    <name type="scientific">Agromyces ramosus</name>
    <dbReference type="NCBI Taxonomy" id="33879"/>
    <lineage>
        <taxon>Bacteria</taxon>
        <taxon>Bacillati</taxon>
        <taxon>Actinomycetota</taxon>
        <taxon>Actinomycetes</taxon>
        <taxon>Micrococcales</taxon>
        <taxon>Microbacteriaceae</taxon>
        <taxon>Agromyces</taxon>
    </lineage>
</organism>
<accession>A0ABU0R950</accession>
<comment type="caution">
    <text evidence="2">The sequence shown here is derived from an EMBL/GenBank/DDBJ whole genome shotgun (WGS) entry which is preliminary data.</text>
</comment>
<proteinExistence type="predicted"/>
<dbReference type="InterPro" id="IPR028087">
    <property type="entry name" value="Tad_N"/>
</dbReference>
<name>A0ABU0R950_9MICO</name>
<feature type="domain" description="Putative Flp pilus-assembly TadG-like N-terminal" evidence="1">
    <location>
        <begin position="19"/>
        <end position="64"/>
    </location>
</feature>
<evidence type="ECO:0000313" key="3">
    <source>
        <dbReference type="Proteomes" id="UP001239083"/>
    </source>
</evidence>
<evidence type="ECO:0000259" key="1">
    <source>
        <dbReference type="Pfam" id="PF13400"/>
    </source>
</evidence>